<evidence type="ECO:0000313" key="3">
    <source>
        <dbReference type="Proteomes" id="UP000801492"/>
    </source>
</evidence>
<dbReference type="OrthoDB" id="6366357at2759"/>
<dbReference type="EMBL" id="VTPC01091162">
    <property type="protein sequence ID" value="KAF2879441.1"/>
    <property type="molecule type" value="Genomic_DNA"/>
</dbReference>
<feature type="chain" id="PRO_5035463280" evidence="1">
    <location>
        <begin position="20"/>
        <end position="174"/>
    </location>
</feature>
<sequence length="174" mass="20444">MSQLKLIVCILTFLSLASFYECVPQPSKVDKFRKEFLILEEKLWNQILDHQDNLIRSDKQDNTAEVQLIREFEIFGDQLYKDFPEDISHGLETLESVWIWARTYSELRGIYALYESFRRFQKLQTAPGRVPSPKQAWIDITEAVLNDGKSSTAQAEDRITEFITKEKLFEECLK</sequence>
<feature type="signal peptide" evidence="1">
    <location>
        <begin position="1"/>
        <end position="19"/>
    </location>
</feature>
<accession>A0A8K0C696</accession>
<keyword evidence="3" id="KW-1185">Reference proteome</keyword>
<gene>
    <name evidence="2" type="ORF">ILUMI_26721</name>
</gene>
<organism evidence="2 3">
    <name type="scientific">Ignelater luminosus</name>
    <name type="common">Cucubano</name>
    <name type="synonym">Pyrophorus luminosus</name>
    <dbReference type="NCBI Taxonomy" id="2038154"/>
    <lineage>
        <taxon>Eukaryota</taxon>
        <taxon>Metazoa</taxon>
        <taxon>Ecdysozoa</taxon>
        <taxon>Arthropoda</taxon>
        <taxon>Hexapoda</taxon>
        <taxon>Insecta</taxon>
        <taxon>Pterygota</taxon>
        <taxon>Neoptera</taxon>
        <taxon>Endopterygota</taxon>
        <taxon>Coleoptera</taxon>
        <taxon>Polyphaga</taxon>
        <taxon>Elateriformia</taxon>
        <taxon>Elateroidea</taxon>
        <taxon>Elateridae</taxon>
        <taxon>Agrypninae</taxon>
        <taxon>Pyrophorini</taxon>
        <taxon>Ignelater</taxon>
    </lineage>
</organism>
<dbReference type="Proteomes" id="UP000801492">
    <property type="component" value="Unassembled WGS sequence"/>
</dbReference>
<dbReference type="AlphaFoldDB" id="A0A8K0C696"/>
<protein>
    <submittedName>
        <fullName evidence="2">Uncharacterized protein</fullName>
    </submittedName>
</protein>
<proteinExistence type="predicted"/>
<evidence type="ECO:0000313" key="2">
    <source>
        <dbReference type="EMBL" id="KAF2879441.1"/>
    </source>
</evidence>
<keyword evidence="1" id="KW-0732">Signal</keyword>
<comment type="caution">
    <text evidence="2">The sequence shown here is derived from an EMBL/GenBank/DDBJ whole genome shotgun (WGS) entry which is preliminary data.</text>
</comment>
<reference evidence="2" key="1">
    <citation type="submission" date="2019-08" db="EMBL/GenBank/DDBJ databases">
        <title>The genome of the North American firefly Photinus pyralis.</title>
        <authorList>
            <consortium name="Photinus pyralis genome working group"/>
            <person name="Fallon T.R."/>
            <person name="Sander Lower S.E."/>
            <person name="Weng J.-K."/>
        </authorList>
    </citation>
    <scope>NUCLEOTIDE SEQUENCE</scope>
    <source>
        <strain evidence="2">TRF0915ILg1</strain>
        <tissue evidence="2">Whole body</tissue>
    </source>
</reference>
<name>A0A8K0C696_IGNLU</name>
<feature type="non-terminal residue" evidence="2">
    <location>
        <position position="1"/>
    </location>
</feature>
<evidence type="ECO:0000256" key="1">
    <source>
        <dbReference type="SAM" id="SignalP"/>
    </source>
</evidence>